<keyword evidence="4 10" id="KW-0378">Hydrolase</keyword>
<gene>
    <name evidence="10" type="ORF">ISQ63_01445</name>
</gene>
<evidence type="ECO:0000256" key="4">
    <source>
        <dbReference type="ARBA" id="ARBA00022801"/>
    </source>
</evidence>
<evidence type="ECO:0000313" key="11">
    <source>
        <dbReference type="Proteomes" id="UP000744438"/>
    </source>
</evidence>
<dbReference type="SUPFAM" id="SSF56300">
    <property type="entry name" value="Metallo-dependent phosphatases"/>
    <property type="match status" value="1"/>
</dbReference>
<dbReference type="InterPro" id="IPR050126">
    <property type="entry name" value="Ap4A_hydrolase"/>
</dbReference>
<evidence type="ECO:0000256" key="3">
    <source>
        <dbReference type="ARBA" id="ARBA00012506"/>
    </source>
</evidence>
<dbReference type="EMBL" id="JADHQC010000004">
    <property type="protein sequence ID" value="MBL6811530.1"/>
    <property type="molecule type" value="Genomic_DNA"/>
</dbReference>
<dbReference type="GO" id="GO:0016791">
    <property type="term" value="F:phosphatase activity"/>
    <property type="evidence" value="ECO:0007669"/>
    <property type="project" value="TreeGrafter"/>
</dbReference>
<evidence type="ECO:0000256" key="7">
    <source>
        <dbReference type="ARBA" id="ARBA00033210"/>
    </source>
</evidence>
<evidence type="ECO:0000256" key="8">
    <source>
        <dbReference type="ARBA" id="ARBA00049417"/>
    </source>
</evidence>
<dbReference type="PANTHER" id="PTHR42850:SF11">
    <property type="entry name" value="BIS(5'-NUCLEOSYL)-TETRAPHOSPHATASE [SYMMETRICAL]"/>
    <property type="match status" value="1"/>
</dbReference>
<proteinExistence type="inferred from homology"/>
<evidence type="ECO:0000256" key="1">
    <source>
        <dbReference type="ARBA" id="ARBA00003413"/>
    </source>
</evidence>
<dbReference type="Proteomes" id="UP000744438">
    <property type="component" value="Unassembled WGS sequence"/>
</dbReference>
<comment type="similarity">
    <text evidence="2">Belongs to the Ap4A hydrolase family.</text>
</comment>
<dbReference type="GO" id="GO:0005737">
    <property type="term" value="C:cytoplasm"/>
    <property type="evidence" value="ECO:0007669"/>
    <property type="project" value="TreeGrafter"/>
</dbReference>
<dbReference type="GO" id="GO:0110154">
    <property type="term" value="P:RNA decapping"/>
    <property type="evidence" value="ECO:0007669"/>
    <property type="project" value="TreeGrafter"/>
</dbReference>
<evidence type="ECO:0000259" key="9">
    <source>
        <dbReference type="Pfam" id="PF00149"/>
    </source>
</evidence>
<accession>A0A937HZY7</accession>
<evidence type="ECO:0000256" key="6">
    <source>
        <dbReference type="ARBA" id="ARBA00032248"/>
    </source>
</evidence>
<dbReference type="InterPro" id="IPR029052">
    <property type="entry name" value="Metallo-depent_PP-like"/>
</dbReference>
<organism evidence="10 11">
    <name type="scientific">SAR86 cluster bacterium</name>
    <dbReference type="NCBI Taxonomy" id="2030880"/>
    <lineage>
        <taxon>Bacteria</taxon>
        <taxon>Pseudomonadati</taxon>
        <taxon>Pseudomonadota</taxon>
        <taxon>Gammaproteobacteria</taxon>
        <taxon>SAR86 cluster</taxon>
    </lineage>
</organism>
<feature type="domain" description="Calcineurin-like phosphoesterase" evidence="9">
    <location>
        <begin position="6"/>
        <end position="230"/>
    </location>
</feature>
<dbReference type="GO" id="GO:0008803">
    <property type="term" value="F:bis(5'-nucleosyl)-tetraphosphatase (symmetrical) activity"/>
    <property type="evidence" value="ECO:0007669"/>
    <property type="project" value="UniProtKB-EC"/>
</dbReference>
<sequence length="273" mass="31583">MMANYVVGDIQGCFEEFIEGLELIKFESSKDFLWITGDLINRGPDSLKVLEYVFKIKDSVHLVLGNHDLHYLNCFFNNKKQSDDDTFQSQMFHKKSLKMARFLLQQPFIFSKKILTKKKVIKVAMVHAGIPRDMTLKNAETLSKLYGLELIKNPKNSLKNIFEDKKNFNSINSFSGLINFFTRVRVVNKNGYPNFSFKGRKKNIPSNLAPWFKKENKIMEDVDFLVFGHWAALQGKTDISNIIALDTGCCWGKELTFLRLEDQKKFVIKSKQG</sequence>
<comment type="catalytic activity">
    <reaction evidence="8">
        <text>P(1),P(4)-bis(5'-adenosyl) tetraphosphate + H2O = 2 ADP + 2 H(+)</text>
        <dbReference type="Rhea" id="RHEA:24252"/>
        <dbReference type="ChEBI" id="CHEBI:15377"/>
        <dbReference type="ChEBI" id="CHEBI:15378"/>
        <dbReference type="ChEBI" id="CHEBI:58141"/>
        <dbReference type="ChEBI" id="CHEBI:456216"/>
        <dbReference type="EC" id="3.6.1.41"/>
    </reaction>
</comment>
<dbReference type="NCBIfam" id="NF001204">
    <property type="entry name" value="PRK00166.1"/>
    <property type="match status" value="1"/>
</dbReference>
<reference evidence="10" key="1">
    <citation type="submission" date="2020-10" db="EMBL/GenBank/DDBJ databases">
        <title>Microbiome of the Black Sea water column analyzed by genome centric metagenomics.</title>
        <authorList>
            <person name="Cabello-Yeves P.J."/>
            <person name="Callieri C."/>
            <person name="Picazo A."/>
            <person name="Mehrshad M."/>
            <person name="Haro-Moreno J.M."/>
            <person name="Roda-Garcia J."/>
            <person name="Dzembekova N."/>
            <person name="Slabakova V."/>
            <person name="Slabakova N."/>
            <person name="Moncheva S."/>
            <person name="Rodriguez-Valera F."/>
        </authorList>
    </citation>
    <scope>NUCLEOTIDE SEQUENCE</scope>
    <source>
        <strain evidence="10">BS307-5m-G49</strain>
    </source>
</reference>
<comment type="function">
    <text evidence="1">Hydrolyzes diadenosine 5',5'''-P1,P4-tetraphosphate to yield ADP.</text>
</comment>
<dbReference type="PIRSF" id="PIRSF000903">
    <property type="entry name" value="B5n-ttraPtase_sm"/>
    <property type="match status" value="1"/>
</dbReference>
<evidence type="ECO:0000256" key="5">
    <source>
        <dbReference type="ARBA" id="ARBA00031248"/>
    </source>
</evidence>
<dbReference type="InterPro" id="IPR004617">
    <property type="entry name" value="ApaH"/>
</dbReference>
<name>A0A937HZY7_9GAMM</name>
<dbReference type="AlphaFoldDB" id="A0A937HZY7"/>
<dbReference type="PANTHER" id="PTHR42850">
    <property type="entry name" value="METALLOPHOSPHOESTERASE"/>
    <property type="match status" value="1"/>
</dbReference>
<comment type="caution">
    <text evidence="10">The sequence shown here is derived from an EMBL/GenBank/DDBJ whole genome shotgun (WGS) entry which is preliminary data.</text>
</comment>
<dbReference type="EC" id="3.6.1.41" evidence="3"/>
<protein>
    <recommendedName>
        <fullName evidence="3">bis(5'-nucleosyl)-tetraphosphatase (symmetrical)</fullName>
        <ecNumber evidence="3">3.6.1.41</ecNumber>
    </recommendedName>
    <alternativeName>
        <fullName evidence="6">Ap4A hydrolase</fullName>
    </alternativeName>
    <alternativeName>
        <fullName evidence="5">Diadenosine 5',5'''-P1,P4-tetraphosphate pyrophosphohydrolase</fullName>
    </alternativeName>
    <alternativeName>
        <fullName evidence="7">Diadenosine tetraphosphatase</fullName>
    </alternativeName>
</protein>
<dbReference type="Pfam" id="PF00149">
    <property type="entry name" value="Metallophos"/>
    <property type="match status" value="1"/>
</dbReference>
<evidence type="ECO:0000256" key="2">
    <source>
        <dbReference type="ARBA" id="ARBA00005419"/>
    </source>
</evidence>
<evidence type="ECO:0000313" key="10">
    <source>
        <dbReference type="EMBL" id="MBL6811530.1"/>
    </source>
</evidence>
<dbReference type="InterPro" id="IPR004843">
    <property type="entry name" value="Calcineurin-like_PHP"/>
</dbReference>
<dbReference type="Gene3D" id="3.60.21.10">
    <property type="match status" value="1"/>
</dbReference>